<dbReference type="EMBL" id="MGDI01000010">
    <property type="protein sequence ID" value="OGL54623.1"/>
    <property type="molecule type" value="Genomic_DNA"/>
</dbReference>
<dbReference type="GO" id="GO:0005886">
    <property type="term" value="C:plasma membrane"/>
    <property type="evidence" value="ECO:0007669"/>
    <property type="project" value="UniProtKB-SubCell"/>
</dbReference>
<evidence type="ECO:0000256" key="8">
    <source>
        <dbReference type="SAM" id="Phobius"/>
    </source>
</evidence>
<dbReference type="STRING" id="1817883.A3G31_12135"/>
<dbReference type="Proteomes" id="UP000178082">
    <property type="component" value="Unassembled WGS sequence"/>
</dbReference>
<feature type="transmembrane region" description="Helical" evidence="8">
    <location>
        <begin position="12"/>
        <end position="36"/>
    </location>
</feature>
<feature type="domain" description="Glycosyltransferase RgtA/B/C/D-like" evidence="9">
    <location>
        <begin position="78"/>
        <end position="235"/>
    </location>
</feature>
<reference evidence="10 11" key="1">
    <citation type="journal article" date="2016" name="Nat. Commun.">
        <title>Thousands of microbial genomes shed light on interconnected biogeochemical processes in an aquifer system.</title>
        <authorList>
            <person name="Anantharaman K."/>
            <person name="Brown C.T."/>
            <person name="Hug L.A."/>
            <person name="Sharon I."/>
            <person name="Castelle C.J."/>
            <person name="Probst A.J."/>
            <person name="Thomas B.C."/>
            <person name="Singh A."/>
            <person name="Wilkins M.J."/>
            <person name="Karaoz U."/>
            <person name="Brodie E.L."/>
            <person name="Williams K.H."/>
            <person name="Hubbard S.S."/>
            <person name="Banfield J.F."/>
        </authorList>
    </citation>
    <scope>NUCLEOTIDE SEQUENCE [LARGE SCALE GENOMIC DNA]</scope>
</reference>
<feature type="transmembrane region" description="Helical" evidence="8">
    <location>
        <begin position="294"/>
        <end position="315"/>
    </location>
</feature>
<feature type="transmembrane region" description="Helical" evidence="8">
    <location>
        <begin position="98"/>
        <end position="117"/>
    </location>
</feature>
<evidence type="ECO:0000256" key="1">
    <source>
        <dbReference type="ARBA" id="ARBA00004651"/>
    </source>
</evidence>
<dbReference type="AlphaFoldDB" id="A0A1F7SLH8"/>
<comment type="caution">
    <text evidence="10">The sequence shown here is derived from an EMBL/GenBank/DDBJ whole genome shotgun (WGS) entry which is preliminary data.</text>
</comment>
<keyword evidence="6 8" id="KW-1133">Transmembrane helix</keyword>
<evidence type="ECO:0000313" key="11">
    <source>
        <dbReference type="Proteomes" id="UP000178082"/>
    </source>
</evidence>
<keyword evidence="5 8" id="KW-0812">Transmembrane</keyword>
<evidence type="ECO:0000256" key="2">
    <source>
        <dbReference type="ARBA" id="ARBA00022475"/>
    </source>
</evidence>
<evidence type="ECO:0000256" key="6">
    <source>
        <dbReference type="ARBA" id="ARBA00022989"/>
    </source>
</evidence>
<keyword evidence="4" id="KW-0808">Transferase</keyword>
<dbReference type="InterPro" id="IPR050297">
    <property type="entry name" value="LipidA_mod_glycosyltrf_83"/>
</dbReference>
<dbReference type="InterPro" id="IPR038731">
    <property type="entry name" value="RgtA/B/C-like"/>
</dbReference>
<sequence>MSKTNSAKNKIITLTFLIFAFLVIRITFLLLSFYFINNHEELYNGTFAHDFINNPKLFFNYPALPLSYQYMPFAGGTLVVSLLATPFFFIFGSSIFSLKLLSLFISIIAFIIFFLLLEKFFSLKAALIFGILSAISPPYPVIMSLILWGNHYESILLSALLIFLMFHYWTRNKKENYRYLIFSGLVAGFGIYFDYIFFITVVTVITFHFLYNRGTLNKKEMLLSPISILIGLIPWFFSIIFFKLDNLTIYQLLKANFSPDYLIKKFLNLVVLDIPNFFWIKEFYLFRINVFSNIYYLLFLISFFYFLFTGIRSYLKFRLLPKEFLFVVYIILFSIIFTLSKFTTSDTLLELNLNLHPFRIYRYRFLVPLYPFIIILISLFLAKLKKHIVFIPITAALLIISLASYSDYLSTKTIGECFIYKGYSYNILSEKLASNYSLKKCSEIISNLPKEYRLKLYKGLGFYFAQNEGGFILNKKISQFININYENSFYEGVGGGLTERYKNFNESLKIIEKFDDKNKIHYLMEGIMEFSPLFNSFKDITEYLNSLASQQSDYLYKAMGKGAYILLGPDYINKARSETEGSSNIIISFYNGVGEAIWEQIIDKRQTLLGKKDIPSIFHADYDTTLSKILNSNNVLNKIDKNILPYVREGLEKNINLNNLE</sequence>
<gene>
    <name evidence="10" type="ORF">A3G31_12135</name>
</gene>
<keyword evidence="7 8" id="KW-0472">Membrane</keyword>
<dbReference type="PANTHER" id="PTHR33908:SF11">
    <property type="entry name" value="MEMBRANE PROTEIN"/>
    <property type="match status" value="1"/>
</dbReference>
<feature type="transmembrane region" description="Helical" evidence="8">
    <location>
        <begin position="177"/>
        <end position="210"/>
    </location>
</feature>
<evidence type="ECO:0000256" key="5">
    <source>
        <dbReference type="ARBA" id="ARBA00022692"/>
    </source>
</evidence>
<feature type="transmembrane region" description="Helical" evidence="8">
    <location>
        <begin position="363"/>
        <end position="381"/>
    </location>
</feature>
<accession>A0A1F7SLH8</accession>
<proteinExistence type="predicted"/>
<organism evidence="10 11">
    <name type="scientific">Candidatus Schekmanbacteria bacterium RIFCSPLOWO2_12_FULL_38_15</name>
    <dbReference type="NCBI Taxonomy" id="1817883"/>
    <lineage>
        <taxon>Bacteria</taxon>
        <taxon>Candidatus Schekmaniibacteriota</taxon>
    </lineage>
</organism>
<protein>
    <recommendedName>
        <fullName evidence="9">Glycosyltransferase RgtA/B/C/D-like domain-containing protein</fullName>
    </recommendedName>
</protein>
<feature type="transmembrane region" description="Helical" evidence="8">
    <location>
        <begin position="324"/>
        <end position="343"/>
    </location>
</feature>
<evidence type="ECO:0000313" key="10">
    <source>
        <dbReference type="EMBL" id="OGL54623.1"/>
    </source>
</evidence>
<name>A0A1F7SLH8_9BACT</name>
<evidence type="ECO:0000256" key="3">
    <source>
        <dbReference type="ARBA" id="ARBA00022676"/>
    </source>
</evidence>
<evidence type="ECO:0000256" key="7">
    <source>
        <dbReference type="ARBA" id="ARBA00023136"/>
    </source>
</evidence>
<feature type="transmembrane region" description="Helical" evidence="8">
    <location>
        <begin position="222"/>
        <end position="242"/>
    </location>
</feature>
<dbReference type="GO" id="GO:0016763">
    <property type="term" value="F:pentosyltransferase activity"/>
    <property type="evidence" value="ECO:0007669"/>
    <property type="project" value="TreeGrafter"/>
</dbReference>
<keyword evidence="2" id="KW-1003">Cell membrane</keyword>
<evidence type="ECO:0000259" key="9">
    <source>
        <dbReference type="Pfam" id="PF13231"/>
    </source>
</evidence>
<evidence type="ECO:0000256" key="4">
    <source>
        <dbReference type="ARBA" id="ARBA00022679"/>
    </source>
</evidence>
<feature type="transmembrane region" description="Helical" evidence="8">
    <location>
        <begin position="388"/>
        <end position="405"/>
    </location>
</feature>
<dbReference type="Pfam" id="PF13231">
    <property type="entry name" value="PMT_2"/>
    <property type="match status" value="1"/>
</dbReference>
<feature type="transmembrane region" description="Helical" evidence="8">
    <location>
        <begin position="123"/>
        <end position="148"/>
    </location>
</feature>
<feature type="transmembrane region" description="Helical" evidence="8">
    <location>
        <begin position="155"/>
        <end position="171"/>
    </location>
</feature>
<comment type="subcellular location">
    <subcellularLocation>
        <location evidence="1">Cell membrane</location>
        <topology evidence="1">Multi-pass membrane protein</topology>
    </subcellularLocation>
</comment>
<feature type="transmembrane region" description="Helical" evidence="8">
    <location>
        <begin position="70"/>
        <end position="91"/>
    </location>
</feature>
<dbReference type="PANTHER" id="PTHR33908">
    <property type="entry name" value="MANNOSYLTRANSFERASE YKCB-RELATED"/>
    <property type="match status" value="1"/>
</dbReference>
<dbReference type="GO" id="GO:0009103">
    <property type="term" value="P:lipopolysaccharide biosynthetic process"/>
    <property type="evidence" value="ECO:0007669"/>
    <property type="project" value="UniProtKB-ARBA"/>
</dbReference>
<keyword evidence="3" id="KW-0328">Glycosyltransferase</keyword>